<protein>
    <submittedName>
        <fullName evidence="2">Uncharacterized protein</fullName>
    </submittedName>
</protein>
<proteinExistence type="predicted"/>
<comment type="caution">
    <text evidence="2">The sequence shown here is derived from an EMBL/GenBank/DDBJ whole genome shotgun (WGS) entry which is preliminary data.</text>
</comment>
<feature type="chain" id="PRO_5043855598" evidence="1">
    <location>
        <begin position="30"/>
        <end position="445"/>
    </location>
</feature>
<feature type="signal peptide" evidence="1">
    <location>
        <begin position="1"/>
        <end position="29"/>
    </location>
</feature>
<dbReference type="Proteomes" id="UP001460270">
    <property type="component" value="Unassembled WGS sequence"/>
</dbReference>
<evidence type="ECO:0000313" key="2">
    <source>
        <dbReference type="EMBL" id="KAK7891757.1"/>
    </source>
</evidence>
<accession>A0AAW0NAQ7</accession>
<dbReference type="EMBL" id="JBBPFD010000017">
    <property type="protein sequence ID" value="KAK7891757.1"/>
    <property type="molecule type" value="Genomic_DNA"/>
</dbReference>
<dbReference type="AlphaFoldDB" id="A0AAW0NAQ7"/>
<keyword evidence="1" id="KW-0732">Signal</keyword>
<name>A0AAW0NAQ7_9GOBI</name>
<evidence type="ECO:0000256" key="1">
    <source>
        <dbReference type="SAM" id="SignalP"/>
    </source>
</evidence>
<sequence>MDGCSHRCCSRIQVTPATVLLLSLPLIQAETELFHVLVIIWKVRQSMKVPSNGKNQSAGKPTVTSLKLNWMQTDSGVSFSISRSVWRSCVHIENSAGLRDQWNRTIHDLATDDCKDLLENLNSYRVLVVLPCSAAPCGSALVAGSSPGPDHVELGSSLGPDHVELGSVVIERSTEWSQLRSEVLHMFMAFVRSLCQNPDLDLDRNRDLDRPLGLSHNSIKSIQIGDREWSVGEDVSLCPWDLVRKPPSPNIRLKLRGLSELCLDEVALFSLIPLSTLNNYVRLVEQYGNLMLHGVEGSLQENMAAVVAHCIKISVLNVTYHQVNPRNDSPPHVILIPAGKSRDVWLQTTLTLTHLSLQAEKAKKQEALGLCCEVVRVQVDSSLTREQLLNCFIQAGALAPAGSEGRARVVVTVEHLERALSLCTLMGDICHSLDHRGPQHTLNTS</sequence>
<keyword evidence="3" id="KW-1185">Reference proteome</keyword>
<reference evidence="3" key="1">
    <citation type="submission" date="2024-04" db="EMBL/GenBank/DDBJ databases">
        <title>Salinicola lusitanus LLJ914,a marine bacterium isolated from the Okinawa Trough.</title>
        <authorList>
            <person name="Li J."/>
        </authorList>
    </citation>
    <scope>NUCLEOTIDE SEQUENCE [LARGE SCALE GENOMIC DNA]</scope>
</reference>
<organism evidence="2 3">
    <name type="scientific">Mugilogobius chulae</name>
    <name type="common">yellowstripe goby</name>
    <dbReference type="NCBI Taxonomy" id="88201"/>
    <lineage>
        <taxon>Eukaryota</taxon>
        <taxon>Metazoa</taxon>
        <taxon>Chordata</taxon>
        <taxon>Craniata</taxon>
        <taxon>Vertebrata</taxon>
        <taxon>Euteleostomi</taxon>
        <taxon>Actinopterygii</taxon>
        <taxon>Neopterygii</taxon>
        <taxon>Teleostei</taxon>
        <taxon>Neoteleostei</taxon>
        <taxon>Acanthomorphata</taxon>
        <taxon>Gobiaria</taxon>
        <taxon>Gobiiformes</taxon>
        <taxon>Gobioidei</taxon>
        <taxon>Gobiidae</taxon>
        <taxon>Gobionellinae</taxon>
        <taxon>Mugilogobius</taxon>
    </lineage>
</organism>
<gene>
    <name evidence="2" type="ORF">WMY93_023720</name>
</gene>
<evidence type="ECO:0000313" key="3">
    <source>
        <dbReference type="Proteomes" id="UP001460270"/>
    </source>
</evidence>